<dbReference type="Pfam" id="PF00814">
    <property type="entry name" value="TsaD"/>
    <property type="match status" value="1"/>
</dbReference>
<dbReference type="SUPFAM" id="SSF53067">
    <property type="entry name" value="Actin-like ATPase domain"/>
    <property type="match status" value="2"/>
</dbReference>
<evidence type="ECO:0000313" key="2">
    <source>
        <dbReference type="EMBL" id="WIT14068.1"/>
    </source>
</evidence>
<dbReference type="KEGG" id="pais:PFX98_10715"/>
<dbReference type="InterPro" id="IPR000905">
    <property type="entry name" value="Gcp-like_dom"/>
</dbReference>
<dbReference type="Gene3D" id="3.30.420.40">
    <property type="match status" value="2"/>
</dbReference>
<name>A0AA95NI35_9BURK</name>
<dbReference type="GO" id="GO:0061711">
    <property type="term" value="F:tRNA N(6)-L-threonylcarbamoyladenine synthase activity"/>
    <property type="evidence" value="ECO:0007669"/>
    <property type="project" value="UniProtKB-EC"/>
</dbReference>
<dbReference type="GO" id="GO:0002949">
    <property type="term" value="P:tRNA threonylcarbamoyladenosine modification"/>
    <property type="evidence" value="ECO:0007669"/>
    <property type="project" value="InterPro"/>
</dbReference>
<accession>A0AA95NI35</accession>
<dbReference type="EMBL" id="CP116346">
    <property type="protein sequence ID" value="WIT14068.1"/>
    <property type="molecule type" value="Genomic_DNA"/>
</dbReference>
<organism evidence="2 3">
    <name type="scientific">Paucibacter sediminis</name>
    <dbReference type="NCBI Taxonomy" id="3019553"/>
    <lineage>
        <taxon>Bacteria</taxon>
        <taxon>Pseudomonadati</taxon>
        <taxon>Pseudomonadota</taxon>
        <taxon>Betaproteobacteria</taxon>
        <taxon>Burkholderiales</taxon>
        <taxon>Sphaerotilaceae</taxon>
        <taxon>Roseateles</taxon>
    </lineage>
</organism>
<sequence>MTVLLALDSSTESMALALITPAERLLHEGEGGAKASAQMVPAALALLARAGLGLADVDAIAYGQGPGAFTGLRTACAVAQGLALGAGKPVLAIDSLMQVAEDARQQAAAAGTALGERVWVAMDARMNEIYAAAYGWQDGRWQALAAPALYSAESLNARWADASSLPPTAVAGSALAVFGAALQTRAASRWPESRSRAAALAELSQQAWDAGALRDAAEAMPVYVRDKVAFTTAERLAARAAS</sequence>
<gene>
    <name evidence="2" type="primary">tsaB</name>
    <name evidence="2" type="ORF">PFX98_10715</name>
</gene>
<dbReference type="NCBIfam" id="TIGR03725">
    <property type="entry name" value="T6A_YeaZ"/>
    <property type="match status" value="1"/>
</dbReference>
<evidence type="ECO:0000259" key="1">
    <source>
        <dbReference type="Pfam" id="PF00814"/>
    </source>
</evidence>
<dbReference type="InterPro" id="IPR043129">
    <property type="entry name" value="ATPase_NBD"/>
</dbReference>
<keyword evidence="2" id="KW-0808">Transferase</keyword>
<keyword evidence="2" id="KW-0012">Acyltransferase</keyword>
<dbReference type="AlphaFoldDB" id="A0AA95NI35"/>
<feature type="domain" description="Gcp-like" evidence="1">
    <location>
        <begin position="36"/>
        <end position="156"/>
    </location>
</feature>
<dbReference type="InterPro" id="IPR022496">
    <property type="entry name" value="T6A_TsaB"/>
</dbReference>
<dbReference type="RefSeq" id="WP_285235191.1">
    <property type="nucleotide sequence ID" value="NZ_CP116346.1"/>
</dbReference>
<proteinExistence type="predicted"/>
<evidence type="ECO:0000313" key="3">
    <source>
        <dbReference type="Proteomes" id="UP001177769"/>
    </source>
</evidence>
<keyword evidence="3" id="KW-1185">Reference proteome</keyword>
<protein>
    <submittedName>
        <fullName evidence="2">tRNA (Adenosine(37)-N6)-threonylcarbamoyltransferase complex dimerization subunit type 1 TsaB</fullName>
        <ecNumber evidence="2">2.3.1.234</ecNumber>
    </submittedName>
</protein>
<dbReference type="EC" id="2.3.1.234" evidence="2"/>
<reference evidence="2" key="1">
    <citation type="submission" date="2023-01" db="EMBL/GenBank/DDBJ databases">
        <title>Whole genome sequence of Paucibacter sp. S2-9 isolated from pond sediment.</title>
        <authorList>
            <person name="Jung J.Y."/>
        </authorList>
    </citation>
    <scope>NUCLEOTIDE SEQUENCE</scope>
    <source>
        <strain evidence="2">S2-9</strain>
    </source>
</reference>
<dbReference type="Proteomes" id="UP001177769">
    <property type="component" value="Chromosome"/>
</dbReference>